<feature type="compositionally biased region" description="Basic and acidic residues" evidence="1">
    <location>
        <begin position="257"/>
        <end position="279"/>
    </location>
</feature>
<feature type="domain" description="Cdc37 N-terminal" evidence="2">
    <location>
        <begin position="236"/>
        <end position="291"/>
    </location>
</feature>
<proteinExistence type="predicted"/>
<comment type="caution">
    <text evidence="3">The sequence shown here is derived from an EMBL/GenBank/DDBJ whole genome shotgun (WGS) entry which is preliminary data.</text>
</comment>
<feature type="compositionally biased region" description="Low complexity" evidence="1">
    <location>
        <begin position="204"/>
        <end position="217"/>
    </location>
</feature>
<protein>
    <recommendedName>
        <fullName evidence="2">Cdc37 N-terminal domain-containing protein</fullName>
    </recommendedName>
</protein>
<dbReference type="GO" id="GO:0019901">
    <property type="term" value="F:protein kinase binding"/>
    <property type="evidence" value="ECO:0007669"/>
    <property type="project" value="InterPro"/>
</dbReference>
<keyword evidence="4" id="KW-1185">Reference proteome</keyword>
<feature type="region of interest" description="Disordered" evidence="1">
    <location>
        <begin position="204"/>
        <end position="224"/>
    </location>
</feature>
<evidence type="ECO:0000313" key="3">
    <source>
        <dbReference type="EMBL" id="KAL1523208.1"/>
    </source>
</evidence>
<dbReference type="EMBL" id="JBGBPQ010000006">
    <property type="protein sequence ID" value="KAL1523208.1"/>
    <property type="molecule type" value="Genomic_DNA"/>
</dbReference>
<organism evidence="3 4">
    <name type="scientific">Prymnesium parvum</name>
    <name type="common">Toxic golden alga</name>
    <dbReference type="NCBI Taxonomy" id="97485"/>
    <lineage>
        <taxon>Eukaryota</taxon>
        <taxon>Haptista</taxon>
        <taxon>Haptophyta</taxon>
        <taxon>Prymnesiophyceae</taxon>
        <taxon>Prymnesiales</taxon>
        <taxon>Prymnesiaceae</taxon>
        <taxon>Prymnesium</taxon>
    </lineage>
</organism>
<feature type="compositionally biased region" description="Acidic residues" evidence="1">
    <location>
        <begin position="432"/>
        <end position="441"/>
    </location>
</feature>
<evidence type="ECO:0000313" key="4">
    <source>
        <dbReference type="Proteomes" id="UP001515480"/>
    </source>
</evidence>
<dbReference type="Proteomes" id="UP001515480">
    <property type="component" value="Unassembled WGS sequence"/>
</dbReference>
<name>A0AB34JR27_PRYPA</name>
<dbReference type="InterPro" id="IPR013855">
    <property type="entry name" value="Cdc37_N_dom"/>
</dbReference>
<feature type="region of interest" description="Disordered" evidence="1">
    <location>
        <begin position="420"/>
        <end position="441"/>
    </location>
</feature>
<gene>
    <name evidence="3" type="ORF">AB1Y20_018160</name>
</gene>
<dbReference type="AlphaFoldDB" id="A0AB34JR27"/>
<feature type="region of interest" description="Disordered" evidence="1">
    <location>
        <begin position="245"/>
        <end position="279"/>
    </location>
</feature>
<accession>A0AB34JR27</accession>
<evidence type="ECO:0000259" key="2">
    <source>
        <dbReference type="Pfam" id="PF03234"/>
    </source>
</evidence>
<sequence>MAAEWLPLADDGTPAALGSHGRWLCTAEDVVATDADARVALWSSPRLPLCFPRRWPEVFDDSPPLKALLHKSMLHGERCRAVLPPPADALAAAAAVPLHPLHSFANASRLAAACGWPIVKGFLVLEREEAPAGSSFVALRHWWNAREEGGAWLDLTPPLRPSADPRRLLVKSARGEKPPAPLTQGSYNFAVGLASRLAAGAEPPAAPAAAPAAPAEGKAGGSSAGGAAAVAAKKKIDYSKWDAVEVSDDEEQAPPKVDPKEKEALEKAQREAAEKAMAREQREHVKAAIDAAAAAAAAGDAEALAGMQAAYREAAPLDPEMERIIAALPEAAQIAARASATLAAEQAKAGQPTGTTSNEPTLKELLAAQKIDLDADDPALEDPREFFETAEAAAVAEGKLAHEQRASAERVAAHVLLSQQKAAQRPKQVNDGDVEWVGEWS</sequence>
<evidence type="ECO:0000256" key="1">
    <source>
        <dbReference type="SAM" id="MobiDB-lite"/>
    </source>
</evidence>
<dbReference type="Pfam" id="PF03234">
    <property type="entry name" value="CDC37_N"/>
    <property type="match status" value="1"/>
</dbReference>
<reference evidence="3 4" key="1">
    <citation type="journal article" date="2024" name="Science">
        <title>Giant polyketide synthase enzymes in the biosynthesis of giant marine polyether toxins.</title>
        <authorList>
            <person name="Fallon T.R."/>
            <person name="Shende V.V."/>
            <person name="Wierzbicki I.H."/>
            <person name="Pendleton A.L."/>
            <person name="Watervoot N.F."/>
            <person name="Auber R.P."/>
            <person name="Gonzalez D.J."/>
            <person name="Wisecaver J.H."/>
            <person name="Moore B.S."/>
        </authorList>
    </citation>
    <scope>NUCLEOTIDE SEQUENCE [LARGE SCALE GENOMIC DNA]</scope>
    <source>
        <strain evidence="3 4">12B1</strain>
    </source>
</reference>